<dbReference type="EnsemblProtists" id="HpaT812386">
    <property type="protein sequence ID" value="HpaP812386"/>
    <property type="gene ID" value="HpaG812386"/>
</dbReference>
<evidence type="ECO:0000313" key="3">
    <source>
        <dbReference type="Proteomes" id="UP000011713"/>
    </source>
</evidence>
<name>M4C0F4_HYAAE</name>
<proteinExistence type="predicted"/>
<dbReference type="AlphaFoldDB" id="M4C0F4"/>
<dbReference type="HOGENOM" id="CLU_1664058_0_0_1"/>
<dbReference type="InParanoid" id="M4C0F4"/>
<evidence type="ECO:0000313" key="2">
    <source>
        <dbReference type="EnsemblProtists" id="HpaP812386"/>
    </source>
</evidence>
<protein>
    <submittedName>
        <fullName evidence="2">Uncharacterized protein</fullName>
    </submittedName>
</protein>
<feature type="compositionally biased region" description="Acidic residues" evidence="1">
    <location>
        <begin position="46"/>
        <end position="55"/>
    </location>
</feature>
<keyword evidence="3" id="KW-1185">Reference proteome</keyword>
<dbReference type="EMBL" id="JH598075">
    <property type="status" value="NOT_ANNOTATED_CDS"/>
    <property type="molecule type" value="Genomic_DNA"/>
</dbReference>
<accession>M4C0F4</accession>
<sequence length="159" mass="17348">MPPRPPDPPDGPLLLPVQAYSTVPELGAEADRHSEANTANVNNDMELADSDDVPADVEAPTPQTEAGNYSTVWSPAAAARRREIGGLREEAEAPDLSQTEARRLYDIATREYPLHDDTALRPISEDEKAAFLALWGDVLISPVVQLSWRALHQAFNALL</sequence>
<reference evidence="3" key="1">
    <citation type="journal article" date="2010" name="Science">
        <title>Signatures of adaptation to obligate biotrophy in the Hyaloperonospora arabidopsidis genome.</title>
        <authorList>
            <person name="Baxter L."/>
            <person name="Tripathy S."/>
            <person name="Ishaque N."/>
            <person name="Boot N."/>
            <person name="Cabral A."/>
            <person name="Kemen E."/>
            <person name="Thines M."/>
            <person name="Ah-Fong A."/>
            <person name="Anderson R."/>
            <person name="Badejoko W."/>
            <person name="Bittner-Eddy P."/>
            <person name="Boore J.L."/>
            <person name="Chibucos M.C."/>
            <person name="Coates M."/>
            <person name="Dehal P."/>
            <person name="Delehaunty K."/>
            <person name="Dong S."/>
            <person name="Downton P."/>
            <person name="Dumas B."/>
            <person name="Fabro G."/>
            <person name="Fronick C."/>
            <person name="Fuerstenberg S.I."/>
            <person name="Fulton L."/>
            <person name="Gaulin E."/>
            <person name="Govers F."/>
            <person name="Hughes L."/>
            <person name="Humphray S."/>
            <person name="Jiang R.H."/>
            <person name="Judelson H."/>
            <person name="Kamoun S."/>
            <person name="Kyung K."/>
            <person name="Meijer H."/>
            <person name="Minx P."/>
            <person name="Morris P."/>
            <person name="Nelson J."/>
            <person name="Phuntumart V."/>
            <person name="Qutob D."/>
            <person name="Rehmany A."/>
            <person name="Rougon-Cardoso A."/>
            <person name="Ryden P."/>
            <person name="Torto-Alalibo T."/>
            <person name="Studholme D."/>
            <person name="Wang Y."/>
            <person name="Win J."/>
            <person name="Wood J."/>
            <person name="Clifton S.W."/>
            <person name="Rogers J."/>
            <person name="Van den Ackerveken G."/>
            <person name="Jones J.D."/>
            <person name="McDowell J.M."/>
            <person name="Beynon J."/>
            <person name="Tyler B.M."/>
        </authorList>
    </citation>
    <scope>NUCLEOTIDE SEQUENCE [LARGE SCALE GENOMIC DNA]</scope>
    <source>
        <strain evidence="3">Emoy2</strain>
    </source>
</reference>
<dbReference type="VEuPathDB" id="FungiDB:HpaG812386"/>
<evidence type="ECO:0000256" key="1">
    <source>
        <dbReference type="SAM" id="MobiDB-lite"/>
    </source>
</evidence>
<feature type="region of interest" description="Disordered" evidence="1">
    <location>
        <begin position="24"/>
        <end position="68"/>
    </location>
</feature>
<reference evidence="2" key="2">
    <citation type="submission" date="2015-06" db="UniProtKB">
        <authorList>
            <consortium name="EnsemblProtists"/>
        </authorList>
    </citation>
    <scope>IDENTIFICATION</scope>
    <source>
        <strain evidence="2">Emoy2</strain>
    </source>
</reference>
<organism evidence="2 3">
    <name type="scientific">Hyaloperonospora arabidopsidis (strain Emoy2)</name>
    <name type="common">Downy mildew agent</name>
    <name type="synonym">Peronospora arabidopsidis</name>
    <dbReference type="NCBI Taxonomy" id="559515"/>
    <lineage>
        <taxon>Eukaryota</taxon>
        <taxon>Sar</taxon>
        <taxon>Stramenopiles</taxon>
        <taxon>Oomycota</taxon>
        <taxon>Peronosporomycetes</taxon>
        <taxon>Peronosporales</taxon>
        <taxon>Peronosporaceae</taxon>
        <taxon>Hyaloperonospora</taxon>
    </lineage>
</organism>
<dbReference type="Proteomes" id="UP000011713">
    <property type="component" value="Unassembled WGS sequence"/>
</dbReference>